<keyword evidence="7" id="KW-0443">Lipid metabolism</keyword>
<evidence type="ECO:0000256" key="1">
    <source>
        <dbReference type="ARBA" id="ARBA00004370"/>
    </source>
</evidence>
<name>A0A238BN66_9BILA</name>
<dbReference type="GO" id="GO:0005783">
    <property type="term" value="C:endoplasmic reticulum"/>
    <property type="evidence" value="ECO:0007669"/>
    <property type="project" value="TreeGrafter"/>
</dbReference>
<evidence type="ECO:0000259" key="10">
    <source>
        <dbReference type="PROSITE" id="PS51635"/>
    </source>
</evidence>
<evidence type="ECO:0000256" key="6">
    <source>
        <dbReference type="ARBA" id="ARBA00022989"/>
    </source>
</evidence>
<comment type="caution">
    <text evidence="9">Lacks conserved residue(s) required for the propagation of feature annotation.</text>
</comment>
<dbReference type="InterPro" id="IPR056556">
    <property type="entry name" value="NTE1_P-loop_dom"/>
</dbReference>
<keyword evidence="5" id="KW-0442">Lipid degradation</keyword>
<evidence type="ECO:0000256" key="3">
    <source>
        <dbReference type="ARBA" id="ARBA00022692"/>
    </source>
</evidence>
<dbReference type="PANTHER" id="PTHR14226:SF29">
    <property type="entry name" value="NEUROPATHY TARGET ESTERASE SWS"/>
    <property type="match status" value="1"/>
</dbReference>
<keyword evidence="6" id="KW-1133">Transmembrane helix</keyword>
<evidence type="ECO:0000256" key="9">
    <source>
        <dbReference type="PROSITE-ProRule" id="PRU01161"/>
    </source>
</evidence>
<reference evidence="11 12" key="1">
    <citation type="submission" date="2015-12" db="EMBL/GenBank/DDBJ databases">
        <title>Draft genome of the nematode, Onchocerca flexuosa.</title>
        <authorList>
            <person name="Mitreva M."/>
        </authorList>
    </citation>
    <scope>NUCLEOTIDE SEQUENCE [LARGE SCALE GENOMIC DNA]</scope>
    <source>
        <strain evidence="11">Red Deer</strain>
    </source>
</reference>
<evidence type="ECO:0000256" key="2">
    <source>
        <dbReference type="ARBA" id="ARBA00006636"/>
    </source>
</evidence>
<dbReference type="InterPro" id="IPR016035">
    <property type="entry name" value="Acyl_Trfase/lysoPLipase"/>
</dbReference>
<evidence type="ECO:0000256" key="7">
    <source>
        <dbReference type="ARBA" id="ARBA00023098"/>
    </source>
</evidence>
<dbReference type="PROSITE" id="PS51635">
    <property type="entry name" value="PNPLA"/>
    <property type="match status" value="1"/>
</dbReference>
<dbReference type="InterPro" id="IPR001423">
    <property type="entry name" value="LysoPLipase_patatin_CS"/>
</dbReference>
<dbReference type="Gene3D" id="3.40.1090.10">
    <property type="entry name" value="Cytosolic phospholipase A2 catalytic domain"/>
    <property type="match status" value="1"/>
</dbReference>
<protein>
    <recommendedName>
        <fullName evidence="10">PNPLA domain-containing protein</fullName>
    </recommendedName>
</protein>
<evidence type="ECO:0000313" key="12">
    <source>
        <dbReference type="Proteomes" id="UP000242913"/>
    </source>
</evidence>
<feature type="short sequence motif" description="GXSXG" evidence="9">
    <location>
        <begin position="181"/>
        <end position="185"/>
    </location>
</feature>
<dbReference type="OrthoDB" id="421051at2759"/>
<keyword evidence="8" id="KW-0472">Membrane</keyword>
<dbReference type="InterPro" id="IPR050301">
    <property type="entry name" value="NTE"/>
</dbReference>
<proteinExistence type="inferred from homology"/>
<comment type="similarity">
    <text evidence="2">Belongs to the NTE family.</text>
</comment>
<dbReference type="EMBL" id="KZ270246">
    <property type="protein sequence ID" value="OZC06055.1"/>
    <property type="molecule type" value="Genomic_DNA"/>
</dbReference>
<dbReference type="Pfam" id="PF01734">
    <property type="entry name" value="Patatin"/>
    <property type="match status" value="1"/>
</dbReference>
<evidence type="ECO:0000256" key="5">
    <source>
        <dbReference type="ARBA" id="ARBA00022963"/>
    </source>
</evidence>
<comment type="subcellular location">
    <subcellularLocation>
        <location evidence="1">Membrane</location>
    </subcellularLocation>
</comment>
<dbReference type="Proteomes" id="UP000242913">
    <property type="component" value="Unassembled WGS sequence"/>
</dbReference>
<evidence type="ECO:0000313" key="11">
    <source>
        <dbReference type="EMBL" id="OZC06055.1"/>
    </source>
</evidence>
<gene>
    <name evidence="11" type="ORF">X798_06963</name>
</gene>
<keyword evidence="3" id="KW-0812">Transmembrane</keyword>
<keyword evidence="4" id="KW-0378">Hydrolase</keyword>
<organism evidence="11 12">
    <name type="scientific">Onchocerca flexuosa</name>
    <dbReference type="NCBI Taxonomy" id="387005"/>
    <lineage>
        <taxon>Eukaryota</taxon>
        <taxon>Metazoa</taxon>
        <taxon>Ecdysozoa</taxon>
        <taxon>Nematoda</taxon>
        <taxon>Chromadorea</taxon>
        <taxon>Rhabditida</taxon>
        <taxon>Spirurina</taxon>
        <taxon>Spiruromorpha</taxon>
        <taxon>Filarioidea</taxon>
        <taxon>Onchocercidae</taxon>
        <taxon>Onchocerca</taxon>
    </lineage>
</organism>
<dbReference type="SUPFAM" id="SSF52151">
    <property type="entry name" value="FabD/lysophospholipase-like"/>
    <property type="match status" value="1"/>
</dbReference>
<sequence length="216" mass="24573">MHWLNLQEDTYPLIIYECDTTATYWTRRCLRQADAILFVANGEQKPLEQSVMDDYLNMNEDSIRTNKELILLWDEKTVEPRGTIEWLKGSWFSGHHHIRIHKRMVQWNLKKVSESDIVSYYEQNIYGGKVDSRSDFSRLARILTGNAIGVVLGGGGARGAAHVGVLRAMQEHGIPIDMIGGTSIGAMIGGLYAQGVEDLEQRVRSWFMVSYIHSEN</sequence>
<dbReference type="GO" id="GO:0046470">
    <property type="term" value="P:phosphatidylcholine metabolic process"/>
    <property type="evidence" value="ECO:0007669"/>
    <property type="project" value="InterPro"/>
</dbReference>
<feature type="short sequence motif" description="GXGXXG" evidence="9">
    <location>
        <begin position="154"/>
        <end position="159"/>
    </location>
</feature>
<dbReference type="GO" id="GO:0016020">
    <property type="term" value="C:membrane"/>
    <property type="evidence" value="ECO:0007669"/>
    <property type="project" value="UniProtKB-SubCell"/>
</dbReference>
<dbReference type="AlphaFoldDB" id="A0A238BN66"/>
<evidence type="ECO:0000256" key="8">
    <source>
        <dbReference type="ARBA" id="ARBA00023136"/>
    </source>
</evidence>
<evidence type="ECO:0000256" key="4">
    <source>
        <dbReference type="ARBA" id="ARBA00022801"/>
    </source>
</evidence>
<dbReference type="GO" id="GO:0004622">
    <property type="term" value="F:phosphatidylcholine lysophospholipase activity"/>
    <property type="evidence" value="ECO:0007669"/>
    <property type="project" value="InterPro"/>
</dbReference>
<dbReference type="PANTHER" id="PTHR14226">
    <property type="entry name" value="NEUROPATHY TARGET ESTERASE/SWISS CHEESE D.MELANOGASTER"/>
    <property type="match status" value="1"/>
</dbReference>
<dbReference type="PROSITE" id="PS01237">
    <property type="entry name" value="UPF0028"/>
    <property type="match status" value="1"/>
</dbReference>
<accession>A0A238BN66</accession>
<dbReference type="Pfam" id="PF24179">
    <property type="entry name" value="NTE_Ploop"/>
    <property type="match status" value="1"/>
</dbReference>
<keyword evidence="12" id="KW-1185">Reference proteome</keyword>
<dbReference type="InterPro" id="IPR002641">
    <property type="entry name" value="PNPLA_dom"/>
</dbReference>
<feature type="domain" description="PNPLA" evidence="10">
    <location>
        <begin position="150"/>
        <end position="216"/>
    </location>
</feature>
<dbReference type="GO" id="GO:0016042">
    <property type="term" value="P:lipid catabolic process"/>
    <property type="evidence" value="ECO:0007669"/>
    <property type="project" value="UniProtKB-KW"/>
</dbReference>